<dbReference type="RefSeq" id="WP_177205902.1">
    <property type="nucleotide sequence ID" value="NZ_FONL01000003.1"/>
</dbReference>
<feature type="transmembrane region" description="Helical" evidence="1">
    <location>
        <begin position="15"/>
        <end position="35"/>
    </location>
</feature>
<evidence type="ECO:0000313" key="3">
    <source>
        <dbReference type="Proteomes" id="UP000198896"/>
    </source>
</evidence>
<keyword evidence="1" id="KW-0812">Transmembrane</keyword>
<keyword evidence="3" id="KW-1185">Reference proteome</keyword>
<reference evidence="2 3" key="1">
    <citation type="submission" date="2016-10" db="EMBL/GenBank/DDBJ databases">
        <authorList>
            <person name="de Groot N.N."/>
        </authorList>
    </citation>
    <scope>NUCLEOTIDE SEQUENCE [LARGE SCALE GENOMIC DNA]</scope>
    <source>
        <strain evidence="2 3">DSM 9236</strain>
    </source>
</reference>
<dbReference type="EMBL" id="FONL01000003">
    <property type="protein sequence ID" value="SFE28500.1"/>
    <property type="molecule type" value="Genomic_DNA"/>
</dbReference>
<keyword evidence="1" id="KW-0472">Membrane</keyword>
<accession>A0A1I1ZDU5</accession>
<organism evidence="2 3">
    <name type="scientific">Succiniclasticum ruminis DSM 9236</name>
    <dbReference type="NCBI Taxonomy" id="1123323"/>
    <lineage>
        <taxon>Bacteria</taxon>
        <taxon>Bacillati</taxon>
        <taxon>Bacillota</taxon>
        <taxon>Negativicutes</taxon>
        <taxon>Acidaminococcales</taxon>
        <taxon>Acidaminococcaceae</taxon>
        <taxon>Succiniclasticum</taxon>
    </lineage>
</organism>
<name>A0A1I1ZDU5_9FIRM</name>
<gene>
    <name evidence="2" type="ORF">SAMN05216245_103195</name>
</gene>
<keyword evidence="1" id="KW-1133">Transmembrane helix</keyword>
<protein>
    <submittedName>
        <fullName evidence="2">Uncharacterized protein</fullName>
    </submittedName>
</protein>
<dbReference type="AlphaFoldDB" id="A0A1I1ZDU5"/>
<dbReference type="STRING" id="1123323.SAMN05216245_103195"/>
<proteinExistence type="predicted"/>
<evidence type="ECO:0000313" key="2">
    <source>
        <dbReference type="EMBL" id="SFE28500.1"/>
    </source>
</evidence>
<dbReference type="Proteomes" id="UP000198896">
    <property type="component" value="Unassembled WGS sequence"/>
</dbReference>
<sequence>MNDTTVVQENEENKFSWSGFIVGLIVGGALFLLTIQIVKALMFSLTAA</sequence>
<evidence type="ECO:0000256" key="1">
    <source>
        <dbReference type="SAM" id="Phobius"/>
    </source>
</evidence>